<evidence type="ECO:0008006" key="9">
    <source>
        <dbReference type="Google" id="ProtNLM"/>
    </source>
</evidence>
<dbReference type="InterPro" id="IPR008201">
    <property type="entry name" value="HepT-like"/>
</dbReference>
<dbReference type="PANTHER" id="PTHR34139">
    <property type="entry name" value="UPF0331 PROTEIN MJ0127"/>
    <property type="match status" value="1"/>
</dbReference>
<reference evidence="7 8" key="1">
    <citation type="journal article" date="2012" name="PLoS ONE">
        <title>The genome characteristics and predicted function of methyl-group oxidation pathway in the obligate aceticlastic methanogens, Methanosaeta spp.</title>
        <authorList>
            <person name="Zhu J."/>
            <person name="Zheng H."/>
            <person name="Ai G."/>
            <person name="Zhang G."/>
            <person name="Liu D."/>
            <person name="Liu X."/>
            <person name="Dong X."/>
        </authorList>
    </citation>
    <scope>NUCLEOTIDE SEQUENCE [LARGE SCALE GENOMIC DNA]</scope>
    <source>
        <strain evidence="7 8">6Ac</strain>
    </source>
</reference>
<dbReference type="HOGENOM" id="CLU_142825_3_3_2"/>
<evidence type="ECO:0000256" key="2">
    <source>
        <dbReference type="ARBA" id="ARBA00022649"/>
    </source>
</evidence>
<gene>
    <name evidence="7" type="ordered locus">Mhar_1023</name>
</gene>
<evidence type="ECO:0000256" key="3">
    <source>
        <dbReference type="ARBA" id="ARBA00022722"/>
    </source>
</evidence>
<dbReference type="EMBL" id="CP003117">
    <property type="protein sequence ID" value="AET64392.1"/>
    <property type="molecule type" value="Genomic_DNA"/>
</dbReference>
<dbReference type="KEGG" id="mhi:Mhar_1023"/>
<organism evidence="7 8">
    <name type="scientific">Methanothrix harundinacea (strain 6Ac)</name>
    <name type="common">Methanosaeta harundinacea</name>
    <dbReference type="NCBI Taxonomy" id="1110509"/>
    <lineage>
        <taxon>Archaea</taxon>
        <taxon>Methanobacteriati</taxon>
        <taxon>Methanobacteriota</taxon>
        <taxon>Stenosarchaea group</taxon>
        <taxon>Methanomicrobia</taxon>
        <taxon>Methanotrichales</taxon>
        <taxon>Methanotrichaceae</taxon>
        <taxon>Methanothrix</taxon>
    </lineage>
</organism>
<dbReference type="RefSeq" id="WP_014586577.1">
    <property type="nucleotide sequence ID" value="NC_017527.1"/>
</dbReference>
<keyword evidence="8" id="KW-1185">Reference proteome</keyword>
<sequence>MRKDPEVFLAHILESIDLIEGYSAGKTREEFVESRQLQDAIIRRIEIIGEAVKNLPEDFKRNHPEIAWQKVAGMRDVLIHQYFGVDLALTWDVIQSDIPDLKRYISRIREGRK</sequence>
<dbReference type="PATRIC" id="fig|1110509.7.peg.1141"/>
<dbReference type="GO" id="GO:0000166">
    <property type="term" value="F:nucleotide binding"/>
    <property type="evidence" value="ECO:0007669"/>
    <property type="project" value="UniProtKB-KW"/>
</dbReference>
<dbReference type="PANTHER" id="PTHR34139:SF1">
    <property type="entry name" value="RNASE MJ1380-RELATED"/>
    <property type="match status" value="1"/>
</dbReference>
<keyword evidence="4" id="KW-0547">Nucleotide-binding</keyword>
<dbReference type="GeneID" id="12510192"/>
<keyword evidence="3" id="KW-0540">Nuclease</keyword>
<name>G7WM17_METH6</name>
<keyword evidence="5" id="KW-0378">Hydrolase</keyword>
<dbReference type="GO" id="GO:0110001">
    <property type="term" value="C:toxin-antitoxin complex"/>
    <property type="evidence" value="ECO:0007669"/>
    <property type="project" value="InterPro"/>
</dbReference>
<comment type="similarity">
    <text evidence="6">Belongs to the HepT RNase toxin family.</text>
</comment>
<dbReference type="Proteomes" id="UP000005877">
    <property type="component" value="Chromosome"/>
</dbReference>
<evidence type="ECO:0000313" key="8">
    <source>
        <dbReference type="Proteomes" id="UP000005877"/>
    </source>
</evidence>
<evidence type="ECO:0000256" key="1">
    <source>
        <dbReference type="ARBA" id="ARBA00022553"/>
    </source>
</evidence>
<evidence type="ECO:0000313" key="7">
    <source>
        <dbReference type="EMBL" id="AET64392.1"/>
    </source>
</evidence>
<keyword evidence="2" id="KW-1277">Toxin-antitoxin system</keyword>
<dbReference type="InterPro" id="IPR037038">
    <property type="entry name" value="HepT-like_sf"/>
</dbReference>
<dbReference type="Pfam" id="PF01934">
    <property type="entry name" value="HepT-like"/>
    <property type="match status" value="1"/>
</dbReference>
<dbReference type="AlphaFoldDB" id="G7WM17"/>
<evidence type="ECO:0000256" key="6">
    <source>
        <dbReference type="ARBA" id="ARBA00024207"/>
    </source>
</evidence>
<accession>G7WM17</accession>
<protein>
    <recommendedName>
        <fullName evidence="9">DUF86 domain-containing protein</fullName>
    </recommendedName>
</protein>
<dbReference type="STRING" id="1110509.Mhar_1023"/>
<evidence type="ECO:0000256" key="4">
    <source>
        <dbReference type="ARBA" id="ARBA00022741"/>
    </source>
</evidence>
<evidence type="ECO:0000256" key="5">
    <source>
        <dbReference type="ARBA" id="ARBA00022801"/>
    </source>
</evidence>
<dbReference type="GO" id="GO:0004540">
    <property type="term" value="F:RNA nuclease activity"/>
    <property type="evidence" value="ECO:0007669"/>
    <property type="project" value="InterPro"/>
</dbReference>
<dbReference type="OrthoDB" id="318716at2157"/>
<proteinExistence type="inferred from homology"/>
<dbReference type="GO" id="GO:0016787">
    <property type="term" value="F:hydrolase activity"/>
    <property type="evidence" value="ECO:0007669"/>
    <property type="project" value="UniProtKB-KW"/>
</dbReference>
<dbReference type="InterPro" id="IPR051813">
    <property type="entry name" value="HepT_RNase_toxin"/>
</dbReference>
<dbReference type="Gene3D" id="1.20.120.580">
    <property type="entry name" value="bsu32300-like"/>
    <property type="match status" value="1"/>
</dbReference>
<keyword evidence="1" id="KW-0597">Phosphoprotein</keyword>